<name>A0ABU0BXL7_9HYPH</name>
<dbReference type="Proteomes" id="UP001230207">
    <property type="component" value="Unassembled WGS sequence"/>
</dbReference>
<sequence>MAKSSRQSLARSWGLAFHEHQSLPDGIIYPSRLNGHTNIAVFGRAVSKLAPARVVPLIGAPGLAAVINDLRVGLVDFP</sequence>
<proteinExistence type="predicted"/>
<reference evidence="2 3" key="1">
    <citation type="submission" date="2023-07" db="EMBL/GenBank/DDBJ databases">
        <title>Genomic Encyclopedia of Type Strains, Phase IV (KMG-IV): sequencing the most valuable type-strain genomes for metagenomic binning, comparative biology and taxonomic classification.</title>
        <authorList>
            <person name="Goeker M."/>
        </authorList>
    </citation>
    <scope>NUCLEOTIDE SEQUENCE [LARGE SCALE GENOMIC DNA]</scope>
    <source>
        <strain evidence="2 3">DSM 1112</strain>
    </source>
</reference>
<organism evidence="2 3">
    <name type="scientific">Pararhizobium capsulatum DSM 1112</name>
    <dbReference type="NCBI Taxonomy" id="1121113"/>
    <lineage>
        <taxon>Bacteria</taxon>
        <taxon>Pseudomonadati</taxon>
        <taxon>Pseudomonadota</taxon>
        <taxon>Alphaproteobacteria</taxon>
        <taxon>Hyphomicrobiales</taxon>
        <taxon>Rhizobiaceae</taxon>
        <taxon>Rhizobium/Agrobacterium group</taxon>
        <taxon>Pararhizobium</taxon>
    </lineage>
</organism>
<dbReference type="Pfam" id="PF08808">
    <property type="entry name" value="RES"/>
    <property type="match status" value="1"/>
</dbReference>
<evidence type="ECO:0000313" key="2">
    <source>
        <dbReference type="EMBL" id="MDQ0322434.1"/>
    </source>
</evidence>
<protein>
    <recommendedName>
        <fullName evidence="1">RES domain-containing protein</fullName>
    </recommendedName>
</protein>
<gene>
    <name evidence="2" type="ORF">QO002_004640</name>
</gene>
<dbReference type="EMBL" id="JAUSVF010000002">
    <property type="protein sequence ID" value="MDQ0322434.1"/>
    <property type="molecule type" value="Genomic_DNA"/>
</dbReference>
<accession>A0ABU0BXL7</accession>
<evidence type="ECO:0000313" key="3">
    <source>
        <dbReference type="Proteomes" id="UP001230207"/>
    </source>
</evidence>
<comment type="caution">
    <text evidence="2">The sequence shown here is derived from an EMBL/GenBank/DDBJ whole genome shotgun (WGS) entry which is preliminary data.</text>
</comment>
<keyword evidence="3" id="KW-1185">Reference proteome</keyword>
<evidence type="ECO:0000259" key="1">
    <source>
        <dbReference type="Pfam" id="PF08808"/>
    </source>
</evidence>
<feature type="domain" description="RES" evidence="1">
    <location>
        <begin position="8"/>
        <end position="51"/>
    </location>
</feature>
<dbReference type="InterPro" id="IPR014914">
    <property type="entry name" value="RES_dom"/>
</dbReference>